<feature type="signal peptide" evidence="2">
    <location>
        <begin position="1"/>
        <end position="27"/>
    </location>
</feature>
<feature type="chain" id="PRO_5013081444" description="Autophagy-related protein" evidence="2">
    <location>
        <begin position="28"/>
        <end position="368"/>
    </location>
</feature>
<keyword evidence="1" id="KW-1133">Transmembrane helix</keyword>
<gene>
    <name evidence="3" type="ORF">GSTUAT00000749001</name>
</gene>
<evidence type="ECO:0008006" key="5">
    <source>
        <dbReference type="Google" id="ProtNLM"/>
    </source>
</evidence>
<keyword evidence="1" id="KW-0472">Membrane</keyword>
<keyword evidence="2" id="KW-0732">Signal</keyword>
<dbReference type="AlphaFoldDB" id="A0A292Q5V4"/>
<organism evidence="3 4">
    <name type="scientific">Tuber aestivum</name>
    <name type="common">summer truffle</name>
    <dbReference type="NCBI Taxonomy" id="59557"/>
    <lineage>
        <taxon>Eukaryota</taxon>
        <taxon>Fungi</taxon>
        <taxon>Dikarya</taxon>
        <taxon>Ascomycota</taxon>
        <taxon>Pezizomycotina</taxon>
        <taxon>Pezizomycetes</taxon>
        <taxon>Pezizales</taxon>
        <taxon>Tuberaceae</taxon>
        <taxon>Tuber</taxon>
    </lineage>
</organism>
<protein>
    <recommendedName>
        <fullName evidence="5">Autophagy-related protein</fullName>
    </recommendedName>
</protein>
<sequence length="368" mass="40858">MGATTDFKSATLRPLLVFFFTAALVSAVPVGSPKTATKVANALGQDPAAPEPDNGCGFSGNQDVYGLGIRIGLYAQWLSTFLSNWLHQKKVTKMRDVNTCFQLAMLTALLSISNQGVAHAIDPYIIIIQIIGSASTITNHATHKSQWNKTTWGGVIRFFIYFAVAGYATWFWWMGIDKMEPTPCGTKGFAFVEADLWDWFRTANKYVSIVFAVIFTILFGYTVWNFGPEFWQRTPLSRYRKLSAKEEPKNTVEQSMQEITSGKMPKWTPALCVLVLIVSVIAIECVISWNEVRDVNDILSTGQLIPLVVGVGGLIQVLYKMTDTDVRVHRPSTMAARREQAQVKMTPGSQFGQQTAYRPGMGAPMGMR</sequence>
<evidence type="ECO:0000256" key="2">
    <source>
        <dbReference type="SAM" id="SignalP"/>
    </source>
</evidence>
<feature type="transmembrane region" description="Helical" evidence="1">
    <location>
        <begin position="206"/>
        <end position="224"/>
    </location>
</feature>
<feature type="transmembrane region" description="Helical" evidence="1">
    <location>
        <begin position="301"/>
        <end position="319"/>
    </location>
</feature>
<evidence type="ECO:0000313" key="4">
    <source>
        <dbReference type="Proteomes" id="UP001412239"/>
    </source>
</evidence>
<feature type="transmembrane region" description="Helical" evidence="1">
    <location>
        <begin position="267"/>
        <end position="289"/>
    </location>
</feature>
<keyword evidence="1" id="KW-0812">Transmembrane</keyword>
<proteinExistence type="predicted"/>
<feature type="transmembrane region" description="Helical" evidence="1">
    <location>
        <begin position="154"/>
        <end position="173"/>
    </location>
</feature>
<reference evidence="3" key="1">
    <citation type="submission" date="2015-10" db="EMBL/GenBank/DDBJ databases">
        <authorList>
            <person name="Regsiter A."/>
            <person name="william w."/>
        </authorList>
    </citation>
    <scope>NUCLEOTIDE SEQUENCE</scope>
    <source>
        <strain evidence="3">Montdore</strain>
    </source>
</reference>
<name>A0A292Q5V4_9PEZI</name>
<keyword evidence="4" id="KW-1185">Reference proteome</keyword>
<evidence type="ECO:0000256" key="1">
    <source>
        <dbReference type="SAM" id="Phobius"/>
    </source>
</evidence>
<evidence type="ECO:0000313" key="3">
    <source>
        <dbReference type="EMBL" id="CUS15129.1"/>
    </source>
</evidence>
<dbReference type="Proteomes" id="UP001412239">
    <property type="component" value="Unassembled WGS sequence"/>
</dbReference>
<accession>A0A292Q5V4</accession>
<dbReference type="EMBL" id="LN890950">
    <property type="protein sequence ID" value="CUS15129.1"/>
    <property type="molecule type" value="Genomic_DNA"/>
</dbReference>